<evidence type="ECO:0000256" key="1">
    <source>
        <dbReference type="ARBA" id="ARBA00004651"/>
    </source>
</evidence>
<keyword evidence="7 8" id="KW-0472">Membrane</keyword>
<organism evidence="9 10">
    <name type="scientific">Pradoshia eiseniae</name>
    <dbReference type="NCBI Taxonomy" id="2064768"/>
    <lineage>
        <taxon>Bacteria</taxon>
        <taxon>Bacillati</taxon>
        <taxon>Bacillota</taxon>
        <taxon>Bacilli</taxon>
        <taxon>Bacillales</taxon>
        <taxon>Bacillaceae</taxon>
        <taxon>Pradoshia</taxon>
    </lineage>
</organism>
<evidence type="ECO:0000256" key="7">
    <source>
        <dbReference type="ARBA" id="ARBA00023136"/>
    </source>
</evidence>
<accession>A0A2S7N2I7</accession>
<dbReference type="FunFam" id="1.10.3470.10:FF:000001">
    <property type="entry name" value="Vitamin B12 ABC transporter permease BtuC"/>
    <property type="match status" value="1"/>
</dbReference>
<feature type="transmembrane region" description="Helical" evidence="8">
    <location>
        <begin position="184"/>
        <end position="204"/>
    </location>
</feature>
<proteinExistence type="inferred from homology"/>
<dbReference type="Proteomes" id="UP000239663">
    <property type="component" value="Unassembled WGS sequence"/>
</dbReference>
<feature type="transmembrane region" description="Helical" evidence="8">
    <location>
        <begin position="140"/>
        <end position="160"/>
    </location>
</feature>
<dbReference type="OrthoDB" id="9811721at2"/>
<dbReference type="SUPFAM" id="SSF81345">
    <property type="entry name" value="ABC transporter involved in vitamin B12 uptake, BtuC"/>
    <property type="match status" value="1"/>
</dbReference>
<feature type="transmembrane region" description="Helical" evidence="8">
    <location>
        <begin position="267"/>
        <end position="285"/>
    </location>
</feature>
<feature type="transmembrane region" description="Helical" evidence="8">
    <location>
        <begin position="80"/>
        <end position="102"/>
    </location>
</feature>
<keyword evidence="10" id="KW-1185">Reference proteome</keyword>
<evidence type="ECO:0000256" key="4">
    <source>
        <dbReference type="ARBA" id="ARBA00022475"/>
    </source>
</evidence>
<comment type="subcellular location">
    <subcellularLocation>
        <location evidence="1">Cell membrane</location>
        <topology evidence="1">Multi-pass membrane protein</topology>
    </subcellularLocation>
</comment>
<keyword evidence="5 8" id="KW-0812">Transmembrane</keyword>
<evidence type="ECO:0000256" key="6">
    <source>
        <dbReference type="ARBA" id="ARBA00022989"/>
    </source>
</evidence>
<keyword evidence="4" id="KW-1003">Cell membrane</keyword>
<dbReference type="GO" id="GO:0022857">
    <property type="term" value="F:transmembrane transporter activity"/>
    <property type="evidence" value="ECO:0007669"/>
    <property type="project" value="InterPro"/>
</dbReference>
<reference evidence="9 10" key="1">
    <citation type="submission" date="2017-12" db="EMBL/GenBank/DDBJ databases">
        <title>Taxonomic description and draft genome of Pradoshia cofamensis Gen. nov., sp. nov., a thermotolerant bacillale isolated from anterior gut of earthworm Eisenia fetida.</title>
        <authorList>
            <person name="Saha T."/>
            <person name="Chakraborty R."/>
        </authorList>
    </citation>
    <scope>NUCLEOTIDE SEQUENCE [LARGE SCALE GENOMIC DNA]</scope>
    <source>
        <strain evidence="9 10">EAG3</strain>
    </source>
</reference>
<evidence type="ECO:0000256" key="5">
    <source>
        <dbReference type="ARBA" id="ARBA00022692"/>
    </source>
</evidence>
<protein>
    <submittedName>
        <fullName evidence="9">Ferrichrome ABC transporter permease</fullName>
    </submittedName>
</protein>
<evidence type="ECO:0000256" key="2">
    <source>
        <dbReference type="ARBA" id="ARBA00007935"/>
    </source>
</evidence>
<evidence type="ECO:0000256" key="3">
    <source>
        <dbReference type="ARBA" id="ARBA00022448"/>
    </source>
</evidence>
<dbReference type="PANTHER" id="PTHR30472:SF58">
    <property type="entry name" value="IRON(3+)-HYDROXAMATE IMPORT SYSTEM PERMEASE PROTEIN FHUB"/>
    <property type="match status" value="1"/>
</dbReference>
<feature type="transmembrane region" description="Helical" evidence="8">
    <location>
        <begin position="297"/>
        <end position="313"/>
    </location>
</feature>
<keyword evidence="3" id="KW-0813">Transport</keyword>
<evidence type="ECO:0000256" key="8">
    <source>
        <dbReference type="SAM" id="Phobius"/>
    </source>
</evidence>
<dbReference type="AlphaFoldDB" id="A0A2S7N2I7"/>
<sequence length="322" mass="33665">MAVLLFAAVVLVSLMIGTKTYGISTIWEALFHRTENNITHDIIWDIRLPRAIAAGLVGAFLAVSGAVMQALTRNVLAEPSLLGVSNGAAFTLVLVLTIFPGLSKLETMFASMAGAGLAVLFVFSLSILARGGITPVKLALAGMATGMFLSSLTTSIALYFDVSKNISFWYAGDLSASNWTDVKLLLIMGAVGLLIALSISRALTLLSLGEEITKSLGIHVGLVRTLGVVAVLMLTGSAVAVAGTVGFVGLVIPHITRMTIGGKYGKLLPVAALLGSTLLVGADALSRTINAPYETPIGVLTAVIGVPFFLYMVRQDGRRLFS</sequence>
<dbReference type="InterPro" id="IPR037294">
    <property type="entry name" value="ABC_BtuC-like"/>
</dbReference>
<name>A0A2S7N2I7_9BACI</name>
<dbReference type="GO" id="GO:0033214">
    <property type="term" value="P:siderophore-iron import into cell"/>
    <property type="evidence" value="ECO:0007669"/>
    <property type="project" value="TreeGrafter"/>
</dbReference>
<dbReference type="InterPro" id="IPR000522">
    <property type="entry name" value="ABC_transptr_permease_BtuC"/>
</dbReference>
<dbReference type="Pfam" id="PF01032">
    <property type="entry name" value="FecCD"/>
    <property type="match status" value="1"/>
</dbReference>
<comment type="similarity">
    <text evidence="2">Belongs to the binding-protein-dependent transport system permease family. FecCD subfamily.</text>
</comment>
<evidence type="ECO:0000313" key="10">
    <source>
        <dbReference type="Proteomes" id="UP000239663"/>
    </source>
</evidence>
<feature type="transmembrane region" description="Helical" evidence="8">
    <location>
        <begin position="239"/>
        <end position="255"/>
    </location>
</feature>
<comment type="caution">
    <text evidence="9">The sequence shown here is derived from an EMBL/GenBank/DDBJ whole genome shotgun (WGS) entry which is preliminary data.</text>
</comment>
<dbReference type="PANTHER" id="PTHR30472">
    <property type="entry name" value="FERRIC ENTEROBACTIN TRANSPORT SYSTEM PERMEASE PROTEIN"/>
    <property type="match status" value="1"/>
</dbReference>
<dbReference type="CDD" id="cd06550">
    <property type="entry name" value="TM_ABC_iron-siderophores_like"/>
    <property type="match status" value="1"/>
</dbReference>
<evidence type="ECO:0000313" key="9">
    <source>
        <dbReference type="EMBL" id="PQD96301.1"/>
    </source>
</evidence>
<dbReference type="EMBL" id="PKOZ01000002">
    <property type="protein sequence ID" value="PQD96301.1"/>
    <property type="molecule type" value="Genomic_DNA"/>
</dbReference>
<keyword evidence="6 8" id="KW-1133">Transmembrane helix</keyword>
<dbReference type="GO" id="GO:0005886">
    <property type="term" value="C:plasma membrane"/>
    <property type="evidence" value="ECO:0007669"/>
    <property type="project" value="UniProtKB-SubCell"/>
</dbReference>
<feature type="transmembrane region" description="Helical" evidence="8">
    <location>
        <begin position="108"/>
        <end position="128"/>
    </location>
</feature>
<gene>
    <name evidence="9" type="ORF">CYL18_05310</name>
</gene>
<feature type="transmembrane region" description="Helical" evidence="8">
    <location>
        <begin position="46"/>
        <end position="68"/>
    </location>
</feature>
<dbReference type="Gene3D" id="1.10.3470.10">
    <property type="entry name" value="ABC transporter involved in vitamin B12 uptake, BtuC"/>
    <property type="match status" value="1"/>
</dbReference>